<dbReference type="GO" id="GO:0004497">
    <property type="term" value="F:monooxygenase activity"/>
    <property type="evidence" value="ECO:0007669"/>
    <property type="project" value="UniProtKB-KW"/>
</dbReference>
<sequence>MSVIVMMKIPADTDVFRRSLEERADEYRSLMEQAKAAGGIHHQYIVGDGFGVLLDEWETVEAFQAFFAQPAIQEFTAAVGGDTSVPAEVTVGVAVDSPDKY</sequence>
<dbReference type="InterPro" id="IPR011008">
    <property type="entry name" value="Dimeric_a/b-barrel"/>
</dbReference>
<keyword evidence="1" id="KW-0560">Oxidoreductase</keyword>
<keyword evidence="1" id="KW-0503">Monooxygenase</keyword>
<name>A0A853CNM5_9MICO</name>
<gene>
    <name evidence="1" type="ORF">HNR13_000544</name>
</gene>
<evidence type="ECO:0000313" key="1">
    <source>
        <dbReference type="EMBL" id="NYJ22257.1"/>
    </source>
</evidence>
<comment type="caution">
    <text evidence="1">The sequence shown here is derived from an EMBL/GenBank/DDBJ whole genome shotgun (WGS) entry which is preliminary data.</text>
</comment>
<dbReference type="Proteomes" id="UP000578352">
    <property type="component" value="Unassembled WGS sequence"/>
</dbReference>
<dbReference type="EMBL" id="JACCFL010000001">
    <property type="protein sequence ID" value="NYJ22257.1"/>
    <property type="molecule type" value="Genomic_DNA"/>
</dbReference>
<reference evidence="1 2" key="1">
    <citation type="submission" date="2020-07" db="EMBL/GenBank/DDBJ databases">
        <title>Sequencing the genomes of 1000 actinobacteria strains.</title>
        <authorList>
            <person name="Klenk H.-P."/>
        </authorList>
    </citation>
    <scope>NUCLEOTIDE SEQUENCE [LARGE SCALE GENOMIC DNA]</scope>
    <source>
        <strain evidence="1 2">DSM 15165</strain>
    </source>
</reference>
<organism evidence="1 2">
    <name type="scientific">Leifsonia shinshuensis</name>
    <dbReference type="NCBI Taxonomy" id="150026"/>
    <lineage>
        <taxon>Bacteria</taxon>
        <taxon>Bacillati</taxon>
        <taxon>Actinomycetota</taxon>
        <taxon>Actinomycetes</taxon>
        <taxon>Micrococcales</taxon>
        <taxon>Microbacteriaceae</taxon>
        <taxon>Leifsonia</taxon>
    </lineage>
</organism>
<dbReference type="AlphaFoldDB" id="A0A853CNM5"/>
<dbReference type="SUPFAM" id="SSF54909">
    <property type="entry name" value="Dimeric alpha+beta barrel"/>
    <property type="match status" value="1"/>
</dbReference>
<dbReference type="RefSeq" id="WP_179604324.1">
    <property type="nucleotide sequence ID" value="NZ_BAABEH010000001.1"/>
</dbReference>
<evidence type="ECO:0000313" key="2">
    <source>
        <dbReference type="Proteomes" id="UP000578352"/>
    </source>
</evidence>
<protein>
    <submittedName>
        <fullName evidence="1">Quinol monooxygenase YgiN</fullName>
    </submittedName>
</protein>
<accession>A0A853CNM5</accession>
<proteinExistence type="predicted"/>